<feature type="region of interest" description="Disordered" evidence="1">
    <location>
        <begin position="93"/>
        <end position="160"/>
    </location>
</feature>
<reference evidence="2 3" key="1">
    <citation type="submission" date="2016-05" db="EMBL/GenBank/DDBJ databases">
        <title>A degradative enzymes factory behind the ericoid mycorrhizal symbiosis.</title>
        <authorList>
            <consortium name="DOE Joint Genome Institute"/>
            <person name="Martino E."/>
            <person name="Morin E."/>
            <person name="Grelet G."/>
            <person name="Kuo A."/>
            <person name="Kohler A."/>
            <person name="Daghino S."/>
            <person name="Barry K."/>
            <person name="Choi C."/>
            <person name="Cichocki N."/>
            <person name="Clum A."/>
            <person name="Copeland A."/>
            <person name="Hainaut M."/>
            <person name="Haridas S."/>
            <person name="Labutti K."/>
            <person name="Lindquist E."/>
            <person name="Lipzen A."/>
            <person name="Khouja H.-R."/>
            <person name="Murat C."/>
            <person name="Ohm R."/>
            <person name="Olson A."/>
            <person name="Spatafora J."/>
            <person name="Veneault-Fourrey C."/>
            <person name="Henrissat B."/>
            <person name="Grigoriev I."/>
            <person name="Martin F."/>
            <person name="Perotto S."/>
        </authorList>
    </citation>
    <scope>NUCLEOTIDE SEQUENCE [LARGE SCALE GENOMIC DNA]</scope>
    <source>
        <strain evidence="2 3">UAMH 7357</strain>
    </source>
</reference>
<accession>A0A2J6PG01</accession>
<dbReference type="AlphaFoldDB" id="A0A2J6PG01"/>
<feature type="compositionally biased region" description="Acidic residues" evidence="1">
    <location>
        <begin position="119"/>
        <end position="134"/>
    </location>
</feature>
<feature type="compositionally biased region" description="Basic and acidic residues" evidence="1">
    <location>
        <begin position="93"/>
        <end position="104"/>
    </location>
</feature>
<dbReference type="Proteomes" id="UP000235672">
    <property type="component" value="Unassembled WGS sequence"/>
</dbReference>
<evidence type="ECO:0000313" key="2">
    <source>
        <dbReference type="EMBL" id="PMD12975.1"/>
    </source>
</evidence>
<evidence type="ECO:0000256" key="1">
    <source>
        <dbReference type="SAM" id="MobiDB-lite"/>
    </source>
</evidence>
<gene>
    <name evidence="2" type="ORF">NA56DRAFT_449695</name>
</gene>
<name>A0A2J6PG01_9HELO</name>
<evidence type="ECO:0000313" key="3">
    <source>
        <dbReference type="Proteomes" id="UP000235672"/>
    </source>
</evidence>
<protein>
    <submittedName>
        <fullName evidence="2">Uncharacterized protein</fullName>
    </submittedName>
</protein>
<proteinExistence type="predicted"/>
<organism evidence="2 3">
    <name type="scientific">Hyaloscypha hepaticicola</name>
    <dbReference type="NCBI Taxonomy" id="2082293"/>
    <lineage>
        <taxon>Eukaryota</taxon>
        <taxon>Fungi</taxon>
        <taxon>Dikarya</taxon>
        <taxon>Ascomycota</taxon>
        <taxon>Pezizomycotina</taxon>
        <taxon>Leotiomycetes</taxon>
        <taxon>Helotiales</taxon>
        <taxon>Hyaloscyphaceae</taxon>
        <taxon>Hyaloscypha</taxon>
    </lineage>
</organism>
<keyword evidence="3" id="KW-1185">Reference proteome</keyword>
<sequence length="199" mass="22843">MQLILDVIRLNKYPEEQWKAILATQVVAQRKTNDNATLSLQEGTVEKCLKKLKSLDKSFWVPQEMEEGSFVQSGDREQQQQGDEGLQSALIHDHVFPRGEETRRTPRKTQTPGSFHDFDDFDWGESDESEEEEDLSRGKDVWNQSRDQIPKPASLEEDKINYNEISRIATREPSLVACMRQSENFQAAQVKSPLSSSSR</sequence>
<dbReference type="EMBL" id="KZ613538">
    <property type="protein sequence ID" value="PMD12975.1"/>
    <property type="molecule type" value="Genomic_DNA"/>
</dbReference>